<gene>
    <name evidence="2" type="ORF">ORQ98_14415</name>
</gene>
<comment type="caution">
    <text evidence="2">The sequence shown here is derived from an EMBL/GenBank/DDBJ whole genome shotgun (WGS) entry which is preliminary data.</text>
</comment>
<protein>
    <recommendedName>
        <fullName evidence="1">VapC50 C-terminal domain-containing protein</fullName>
    </recommendedName>
</protein>
<dbReference type="InterPro" id="IPR058652">
    <property type="entry name" value="VapC50_C"/>
</dbReference>
<proteinExistence type="predicted"/>
<evidence type="ECO:0000313" key="2">
    <source>
        <dbReference type="EMBL" id="MDE1463159.1"/>
    </source>
</evidence>
<dbReference type="EMBL" id="JAPMOU010000017">
    <property type="protein sequence ID" value="MDE1463159.1"/>
    <property type="molecule type" value="Genomic_DNA"/>
</dbReference>
<evidence type="ECO:0000313" key="3">
    <source>
        <dbReference type="Proteomes" id="UP001528823"/>
    </source>
</evidence>
<accession>A0ABT5U9W3</accession>
<keyword evidence="3" id="KW-1185">Reference proteome</keyword>
<dbReference type="RefSeq" id="WP_274689502.1">
    <property type="nucleotide sequence ID" value="NZ_JAPMOU010000017.1"/>
</dbReference>
<evidence type="ECO:0000259" key="1">
    <source>
        <dbReference type="Pfam" id="PF26343"/>
    </source>
</evidence>
<dbReference type="Pfam" id="PF26343">
    <property type="entry name" value="VapC50_C"/>
    <property type="match status" value="1"/>
</dbReference>
<dbReference type="Proteomes" id="UP001528823">
    <property type="component" value="Unassembled WGS sequence"/>
</dbReference>
<reference evidence="2 3" key="1">
    <citation type="submission" date="2022-11" db="EMBL/GenBank/DDBJ databases">
        <title>Spartinivicinus poritis sp. nov., isolated from scleractinian coral Porites lutea.</title>
        <authorList>
            <person name="Zhang G."/>
            <person name="Cai L."/>
            <person name="Wei Q."/>
        </authorList>
    </citation>
    <scope>NUCLEOTIDE SEQUENCE [LARGE SCALE GENOMIC DNA]</scope>
    <source>
        <strain evidence="2 3">A2-2</strain>
    </source>
</reference>
<name>A0ABT5U9W3_9GAMM</name>
<sequence>MTHNLKDFPNTALEPLGIRALSPDNFFKLLIKSHPNKVYQGIEEARKRWKNPPFSQEDLITCMQKNKLQQLARFIAQHKEG</sequence>
<organism evidence="2 3">
    <name type="scientific">Spartinivicinus poritis</name>
    <dbReference type="NCBI Taxonomy" id="2994640"/>
    <lineage>
        <taxon>Bacteria</taxon>
        <taxon>Pseudomonadati</taxon>
        <taxon>Pseudomonadota</taxon>
        <taxon>Gammaproteobacteria</taxon>
        <taxon>Oceanospirillales</taxon>
        <taxon>Zooshikellaceae</taxon>
        <taxon>Spartinivicinus</taxon>
    </lineage>
</organism>
<feature type="domain" description="VapC50 C-terminal" evidence="1">
    <location>
        <begin position="23"/>
        <end position="75"/>
    </location>
</feature>